<evidence type="ECO:0000256" key="1">
    <source>
        <dbReference type="SAM" id="Coils"/>
    </source>
</evidence>
<feature type="coiled-coil region" evidence="1">
    <location>
        <begin position="67"/>
        <end position="97"/>
    </location>
</feature>
<reference evidence="2 3" key="1">
    <citation type="journal article" date="2018" name="Sci. Rep.">
        <title>Genomic signatures of local adaptation to the degree of environmental predictability in rotifers.</title>
        <authorList>
            <person name="Franch-Gras L."/>
            <person name="Hahn C."/>
            <person name="Garcia-Roger E.M."/>
            <person name="Carmona M.J."/>
            <person name="Serra M."/>
            <person name="Gomez A."/>
        </authorList>
    </citation>
    <scope>NUCLEOTIDE SEQUENCE [LARGE SCALE GENOMIC DNA]</scope>
    <source>
        <strain evidence="2">HYR1</strain>
    </source>
</reference>
<dbReference type="EMBL" id="REGN01002531">
    <property type="protein sequence ID" value="RNA27506.1"/>
    <property type="molecule type" value="Genomic_DNA"/>
</dbReference>
<comment type="caution">
    <text evidence="2">The sequence shown here is derived from an EMBL/GenBank/DDBJ whole genome shotgun (WGS) entry which is preliminary data.</text>
</comment>
<gene>
    <name evidence="2" type="ORF">BpHYR1_046640</name>
</gene>
<dbReference type="AlphaFoldDB" id="A0A3M7RVG3"/>
<keyword evidence="3" id="KW-1185">Reference proteome</keyword>
<sequence length="128" mass="14882">MKESDLESITNFEVIQTHEATLVINRTIKAMSNKLIQLDQNNQIVMNHLNICNQENQLKEQTISNLKLILNKKINELKLTNERLENIKQENQKKDQSIINDFAKEIMSRATLLGSQEAKLECYKTLIQ</sequence>
<evidence type="ECO:0000313" key="3">
    <source>
        <dbReference type="Proteomes" id="UP000276133"/>
    </source>
</evidence>
<accession>A0A3M7RVG3</accession>
<protein>
    <submittedName>
        <fullName evidence="2">Uncharacterized protein</fullName>
    </submittedName>
</protein>
<evidence type="ECO:0000313" key="2">
    <source>
        <dbReference type="EMBL" id="RNA27506.1"/>
    </source>
</evidence>
<dbReference type="OrthoDB" id="10585753at2759"/>
<organism evidence="2 3">
    <name type="scientific">Brachionus plicatilis</name>
    <name type="common">Marine rotifer</name>
    <name type="synonym">Brachionus muelleri</name>
    <dbReference type="NCBI Taxonomy" id="10195"/>
    <lineage>
        <taxon>Eukaryota</taxon>
        <taxon>Metazoa</taxon>
        <taxon>Spiralia</taxon>
        <taxon>Gnathifera</taxon>
        <taxon>Rotifera</taxon>
        <taxon>Eurotatoria</taxon>
        <taxon>Monogononta</taxon>
        <taxon>Pseudotrocha</taxon>
        <taxon>Ploima</taxon>
        <taxon>Brachionidae</taxon>
        <taxon>Brachionus</taxon>
    </lineage>
</organism>
<name>A0A3M7RVG3_BRAPC</name>
<dbReference type="Proteomes" id="UP000276133">
    <property type="component" value="Unassembled WGS sequence"/>
</dbReference>
<keyword evidence="1" id="KW-0175">Coiled coil</keyword>
<proteinExistence type="predicted"/>